<accession>A0ABT1XNU9</accession>
<protein>
    <submittedName>
        <fullName evidence="3">DsbA family protein</fullName>
    </submittedName>
</protein>
<dbReference type="RefSeq" id="WP_257595105.1">
    <property type="nucleotide sequence ID" value="NZ_JANKHH010000003.1"/>
</dbReference>
<dbReference type="InterPro" id="IPR012336">
    <property type="entry name" value="Thioredoxin-like_fold"/>
</dbReference>
<feature type="domain" description="Thioredoxin-like fold" evidence="2">
    <location>
        <begin position="59"/>
        <end position="243"/>
    </location>
</feature>
<evidence type="ECO:0000313" key="4">
    <source>
        <dbReference type="Proteomes" id="UP001206067"/>
    </source>
</evidence>
<feature type="signal peptide" evidence="1">
    <location>
        <begin position="1"/>
        <end position="26"/>
    </location>
</feature>
<keyword evidence="1" id="KW-0732">Signal</keyword>
<comment type="caution">
    <text evidence="3">The sequence shown here is derived from an EMBL/GenBank/DDBJ whole genome shotgun (WGS) entry which is preliminary data.</text>
</comment>
<reference evidence="3 4" key="1">
    <citation type="submission" date="2022-08" db="EMBL/GenBank/DDBJ databases">
        <title>Polyphasic taxonomy analysis of Qipengyuania sp.RS5-5.</title>
        <authorList>
            <person name="Xamxidin M."/>
            <person name="Wu M."/>
        </authorList>
    </citation>
    <scope>NUCLEOTIDE SEQUENCE [LARGE SCALE GENOMIC DNA]</scope>
    <source>
        <strain evidence="3 4">RS5-5</strain>
    </source>
</reference>
<evidence type="ECO:0000313" key="3">
    <source>
        <dbReference type="EMBL" id="MCR2833338.1"/>
    </source>
</evidence>
<dbReference type="InterPro" id="IPR036249">
    <property type="entry name" value="Thioredoxin-like_sf"/>
</dbReference>
<name>A0ABT1XNU9_9SPHN</name>
<gene>
    <name evidence="3" type="ORF">NSO95_05230</name>
</gene>
<dbReference type="PROSITE" id="PS51257">
    <property type="entry name" value="PROKAR_LIPOPROTEIN"/>
    <property type="match status" value="1"/>
</dbReference>
<evidence type="ECO:0000259" key="2">
    <source>
        <dbReference type="Pfam" id="PF13462"/>
    </source>
</evidence>
<dbReference type="Gene3D" id="1.10.40.110">
    <property type="match status" value="1"/>
</dbReference>
<proteinExistence type="predicted"/>
<feature type="chain" id="PRO_5046663211" evidence="1">
    <location>
        <begin position="27"/>
        <end position="248"/>
    </location>
</feature>
<dbReference type="Gene3D" id="3.40.30.10">
    <property type="entry name" value="Glutaredoxin"/>
    <property type="match status" value="1"/>
</dbReference>
<organism evidence="3 4">
    <name type="scientific">Parerythrobacter lacustris</name>
    <dbReference type="NCBI Taxonomy" id="2969984"/>
    <lineage>
        <taxon>Bacteria</taxon>
        <taxon>Pseudomonadati</taxon>
        <taxon>Pseudomonadota</taxon>
        <taxon>Alphaproteobacteria</taxon>
        <taxon>Sphingomonadales</taxon>
        <taxon>Erythrobacteraceae</taxon>
        <taxon>Parerythrobacter</taxon>
    </lineage>
</organism>
<dbReference type="SUPFAM" id="SSF52833">
    <property type="entry name" value="Thioredoxin-like"/>
    <property type="match status" value="1"/>
</dbReference>
<dbReference type="EMBL" id="JANKHH010000003">
    <property type="protein sequence ID" value="MCR2833338.1"/>
    <property type="molecule type" value="Genomic_DNA"/>
</dbReference>
<sequence>MTKFRTLALAALVAPLALGLAACNSAEEEGATEGEPIAPIAAPAGTQWSDVTNVSEYDGYVLGNPDAPIKLVEYASLTCPACAAFATTGAEELRTEFVNSGRVSFEIRNQIHGPHDLALATLVRCGEKEAFHPLADQVWANLQQLLTPIIENSAQVEQAINLPPEQRLVQIAEIGGFYEFFAARGLSADQARQCLAKEDVYTAIAERSQKQSAEFDVTGTPTFFINGNKVDANNWNAIKPLLEKAGAR</sequence>
<dbReference type="Proteomes" id="UP001206067">
    <property type="component" value="Unassembled WGS sequence"/>
</dbReference>
<dbReference type="Pfam" id="PF13462">
    <property type="entry name" value="Thioredoxin_4"/>
    <property type="match status" value="1"/>
</dbReference>
<keyword evidence="4" id="KW-1185">Reference proteome</keyword>
<evidence type="ECO:0000256" key="1">
    <source>
        <dbReference type="SAM" id="SignalP"/>
    </source>
</evidence>